<evidence type="ECO:0000313" key="3">
    <source>
        <dbReference type="Proteomes" id="UP000015350"/>
    </source>
</evidence>
<dbReference type="AlphaFoldDB" id="S9SA73"/>
<gene>
    <name evidence="2" type="ORF">K678_13343</name>
</gene>
<evidence type="ECO:0000259" key="1">
    <source>
        <dbReference type="Pfam" id="PF26395"/>
    </source>
</evidence>
<protein>
    <recommendedName>
        <fullName evidence="1">Type II CBASS E2 protein domain-containing protein</fullName>
    </recommendedName>
</protein>
<reference evidence="2 3" key="1">
    <citation type="submission" date="2013-04" db="EMBL/GenBank/DDBJ databases">
        <authorList>
            <person name="Kuznetsov B."/>
            <person name="Ivanovsky R."/>
        </authorList>
    </citation>
    <scope>NUCLEOTIDE SEQUENCE [LARGE SCALE GENOMIC DNA]</scope>
    <source>
        <strain evidence="2 3">MGU-K5</strain>
    </source>
</reference>
<dbReference type="STRING" id="1316936.K678_13343"/>
<comment type="caution">
    <text evidence="2">The sequence shown here is derived from an EMBL/GenBank/DDBJ whole genome shotgun (WGS) entry which is preliminary data.</text>
</comment>
<name>S9SA73_MAGFU</name>
<organism evidence="2 3">
    <name type="scientific">Magnetospirillum fulvum MGU-K5</name>
    <dbReference type="NCBI Taxonomy" id="1316936"/>
    <lineage>
        <taxon>Bacteria</taxon>
        <taxon>Pseudomonadati</taxon>
        <taxon>Pseudomonadota</taxon>
        <taxon>Alphaproteobacteria</taxon>
        <taxon>Rhodospirillales</taxon>
        <taxon>Rhodospirillaceae</taxon>
        <taxon>Magnetospirillum</taxon>
    </lineage>
</organism>
<evidence type="ECO:0000313" key="2">
    <source>
        <dbReference type="EMBL" id="EPY00968.1"/>
    </source>
</evidence>
<sequence>MHLRWPNFEVFQRSTDKVLWVGELVGIECRHVVSVEYGLPRDPGTDPLFRIFPLVRVMSPRLMPQWDAAEEAPLPHVYFQEPDIRYSPLCLFDPAAGEWAPSKSIAMTTIPWAADWLACYEIWLATGRWRGGGRHANDPMEKIA</sequence>
<accession>S9SA73</accession>
<dbReference type="Pfam" id="PF26395">
    <property type="entry name" value="E2-CBASS"/>
    <property type="match status" value="1"/>
</dbReference>
<proteinExistence type="predicted"/>
<dbReference type="Proteomes" id="UP000015350">
    <property type="component" value="Unassembled WGS sequence"/>
</dbReference>
<feature type="domain" description="Type II CBASS E2 protein" evidence="1">
    <location>
        <begin position="1"/>
        <end position="135"/>
    </location>
</feature>
<dbReference type="eggNOG" id="ENOG50331KJ">
    <property type="taxonomic scope" value="Bacteria"/>
</dbReference>
<dbReference type="InterPro" id="IPR058588">
    <property type="entry name" value="E2-CBASS"/>
</dbReference>
<dbReference type="EMBL" id="AQPH01000058">
    <property type="protein sequence ID" value="EPY00968.1"/>
    <property type="molecule type" value="Genomic_DNA"/>
</dbReference>